<evidence type="ECO:0000313" key="3">
    <source>
        <dbReference type="Proteomes" id="UP001341840"/>
    </source>
</evidence>
<proteinExistence type="predicted"/>
<feature type="non-terminal residue" evidence="2">
    <location>
        <position position="152"/>
    </location>
</feature>
<accession>A0ABU6UHS8</accession>
<feature type="compositionally biased region" description="Polar residues" evidence="1">
    <location>
        <begin position="94"/>
        <end position="104"/>
    </location>
</feature>
<organism evidence="2 3">
    <name type="scientific">Stylosanthes scabra</name>
    <dbReference type="NCBI Taxonomy" id="79078"/>
    <lineage>
        <taxon>Eukaryota</taxon>
        <taxon>Viridiplantae</taxon>
        <taxon>Streptophyta</taxon>
        <taxon>Embryophyta</taxon>
        <taxon>Tracheophyta</taxon>
        <taxon>Spermatophyta</taxon>
        <taxon>Magnoliopsida</taxon>
        <taxon>eudicotyledons</taxon>
        <taxon>Gunneridae</taxon>
        <taxon>Pentapetalae</taxon>
        <taxon>rosids</taxon>
        <taxon>fabids</taxon>
        <taxon>Fabales</taxon>
        <taxon>Fabaceae</taxon>
        <taxon>Papilionoideae</taxon>
        <taxon>50 kb inversion clade</taxon>
        <taxon>dalbergioids sensu lato</taxon>
        <taxon>Dalbergieae</taxon>
        <taxon>Pterocarpus clade</taxon>
        <taxon>Stylosanthes</taxon>
    </lineage>
</organism>
<reference evidence="2 3" key="1">
    <citation type="journal article" date="2023" name="Plants (Basel)">
        <title>Bridging the Gap: Combining Genomics and Transcriptomics Approaches to Understand Stylosanthes scabra, an Orphan Legume from the Brazilian Caatinga.</title>
        <authorList>
            <person name="Ferreira-Neto J.R.C."/>
            <person name="da Silva M.D."/>
            <person name="Binneck E."/>
            <person name="de Melo N.F."/>
            <person name="da Silva R.H."/>
            <person name="de Melo A.L.T.M."/>
            <person name="Pandolfi V."/>
            <person name="Bustamante F.O."/>
            <person name="Brasileiro-Vidal A.C."/>
            <person name="Benko-Iseppon A.M."/>
        </authorList>
    </citation>
    <scope>NUCLEOTIDE SEQUENCE [LARGE SCALE GENOMIC DNA]</scope>
    <source>
        <tissue evidence="2">Leaves</tissue>
    </source>
</reference>
<feature type="compositionally biased region" description="Polar residues" evidence="1">
    <location>
        <begin position="21"/>
        <end position="35"/>
    </location>
</feature>
<dbReference type="Proteomes" id="UP001341840">
    <property type="component" value="Unassembled WGS sequence"/>
</dbReference>
<evidence type="ECO:0000313" key="2">
    <source>
        <dbReference type="EMBL" id="MED6160135.1"/>
    </source>
</evidence>
<feature type="compositionally biased region" description="Basic and acidic residues" evidence="1">
    <location>
        <begin position="67"/>
        <end position="86"/>
    </location>
</feature>
<protein>
    <submittedName>
        <fullName evidence="2">Uncharacterized protein</fullName>
    </submittedName>
</protein>
<name>A0ABU6UHS8_9FABA</name>
<keyword evidence="3" id="KW-1185">Reference proteome</keyword>
<gene>
    <name evidence="2" type="ORF">PIB30_048562</name>
</gene>
<dbReference type="EMBL" id="JASCZI010121148">
    <property type="protein sequence ID" value="MED6160135.1"/>
    <property type="molecule type" value="Genomic_DNA"/>
</dbReference>
<sequence length="152" mass="17028">MSSTMLPASFGADRQRPPQPSSLTGSTDSTATSRRTPVFEFPMEVPPAQPCHMPRRKRHRTLLVEGYTHRDAHLRGQCYRQEHDLPEPDMGPQHLQSRSDSNFGSLYSSPSDTSTPPPHPRVPYGALEKCSASSMKKTTWDRYSECLDLLAS</sequence>
<feature type="compositionally biased region" description="Low complexity" evidence="1">
    <location>
        <begin position="105"/>
        <end position="114"/>
    </location>
</feature>
<evidence type="ECO:0000256" key="1">
    <source>
        <dbReference type="SAM" id="MobiDB-lite"/>
    </source>
</evidence>
<comment type="caution">
    <text evidence="2">The sequence shown here is derived from an EMBL/GenBank/DDBJ whole genome shotgun (WGS) entry which is preliminary data.</text>
</comment>
<feature type="region of interest" description="Disordered" evidence="1">
    <location>
        <begin position="1"/>
        <end position="137"/>
    </location>
</feature>